<protein>
    <submittedName>
        <fullName evidence="1">Uncharacterized protein</fullName>
    </submittedName>
</protein>
<evidence type="ECO:0000313" key="2">
    <source>
        <dbReference type="Proteomes" id="UP000509771"/>
    </source>
</evidence>
<dbReference type="AlphaFoldDB" id="A0A7D5LZ44"/>
<accession>A0A7D5LZ44</accession>
<reference evidence="1 2" key="1">
    <citation type="submission" date="2018-02" db="EMBL/GenBank/DDBJ databases">
        <title>Complete genome of Nitrosopumilus cobalaminigenes HCA1.</title>
        <authorList>
            <person name="Qin W."/>
            <person name="Zheng Y."/>
            <person name="Stahl D.A."/>
        </authorList>
    </citation>
    <scope>NUCLEOTIDE SEQUENCE [LARGE SCALE GENOMIC DNA]</scope>
    <source>
        <strain evidence="1 2">HCA1</strain>
    </source>
</reference>
<dbReference type="KEGG" id="ncl:C5F47_02615"/>
<dbReference type="EMBL" id="CP026993">
    <property type="protein sequence ID" value="QLH02532.1"/>
    <property type="molecule type" value="Genomic_DNA"/>
</dbReference>
<dbReference type="RefSeq" id="WP_179361368.1">
    <property type="nucleotide sequence ID" value="NZ_CP026993.1"/>
</dbReference>
<keyword evidence="2" id="KW-1185">Reference proteome</keyword>
<proteinExistence type="predicted"/>
<evidence type="ECO:0000313" key="1">
    <source>
        <dbReference type="EMBL" id="QLH02532.1"/>
    </source>
</evidence>
<organism evidence="1 2">
    <name type="scientific">Nitrosopumilus cobalaminigenes</name>
    <dbReference type="NCBI Taxonomy" id="1470066"/>
    <lineage>
        <taxon>Archaea</taxon>
        <taxon>Nitrososphaerota</taxon>
        <taxon>Nitrososphaeria</taxon>
        <taxon>Nitrosopumilales</taxon>
        <taxon>Nitrosopumilaceae</taxon>
        <taxon>Nitrosopumilus</taxon>
    </lineage>
</organism>
<dbReference type="Proteomes" id="UP000509771">
    <property type="component" value="Chromosome"/>
</dbReference>
<dbReference type="GeneID" id="56058878"/>
<name>A0A7D5LZ44_9ARCH</name>
<gene>
    <name evidence="1" type="ORF">C5F47_02615</name>
</gene>
<dbReference type="OrthoDB" id="2051at2157"/>
<sequence length="112" mass="13356">MSNPIDIEKTLEVIERMKIAKIGKYKKWESMIKKIKNYQKLNPEELEYYSNITRIYKESGVTSRSKVYHTKLSELDEKPPCKECGEDSQYYCNMNDQYFCTIHVVGHDENEF</sequence>